<gene>
    <name evidence="3" type="ORF">UJA718_LOCUS50122</name>
    <name evidence="4" type="ORF">UJA718_LOCUS50147</name>
</gene>
<feature type="non-terminal residue" evidence="4">
    <location>
        <position position="1"/>
    </location>
</feature>
<dbReference type="EMBL" id="CAJOBP010109407">
    <property type="protein sequence ID" value="CAF4998096.1"/>
    <property type="molecule type" value="Genomic_DNA"/>
</dbReference>
<proteinExistence type="predicted"/>
<dbReference type="Proteomes" id="UP000663873">
    <property type="component" value="Unassembled WGS sequence"/>
</dbReference>
<accession>A0A822AEZ8</accession>
<evidence type="ECO:0000256" key="2">
    <source>
        <dbReference type="ARBA" id="ARBA00022490"/>
    </source>
</evidence>
<dbReference type="GO" id="GO:0005737">
    <property type="term" value="C:cytoplasm"/>
    <property type="evidence" value="ECO:0007669"/>
    <property type="project" value="UniProtKB-SubCell"/>
</dbReference>
<organism evidence="4 5">
    <name type="scientific">Rotaria socialis</name>
    <dbReference type="NCBI Taxonomy" id="392032"/>
    <lineage>
        <taxon>Eukaryota</taxon>
        <taxon>Metazoa</taxon>
        <taxon>Spiralia</taxon>
        <taxon>Gnathifera</taxon>
        <taxon>Rotifera</taxon>
        <taxon>Eurotatoria</taxon>
        <taxon>Bdelloidea</taxon>
        <taxon>Philodinida</taxon>
        <taxon>Philodinidae</taxon>
        <taxon>Rotaria</taxon>
    </lineage>
</organism>
<protein>
    <submittedName>
        <fullName evidence="4">Uncharacterized protein</fullName>
    </submittedName>
</protein>
<feature type="non-terminal residue" evidence="4">
    <location>
        <position position="59"/>
    </location>
</feature>
<evidence type="ECO:0000256" key="1">
    <source>
        <dbReference type="ARBA" id="ARBA00004496"/>
    </source>
</evidence>
<sequence length="59" mass="6847">SQWNHANISLENRVQEEQAAKNKIEVHLEKILQEICDVKQSIKFLKKTIADQEAFLQVA</sequence>
<keyword evidence="5" id="KW-1185">Reference proteome</keyword>
<dbReference type="Pfam" id="PF03148">
    <property type="entry name" value="Tektin"/>
    <property type="match status" value="1"/>
</dbReference>
<comment type="caution">
    <text evidence="4">The sequence shown here is derived from an EMBL/GenBank/DDBJ whole genome shotgun (WGS) entry which is preliminary data.</text>
</comment>
<reference evidence="4" key="1">
    <citation type="submission" date="2021-02" db="EMBL/GenBank/DDBJ databases">
        <authorList>
            <person name="Nowell W R."/>
        </authorList>
    </citation>
    <scope>NUCLEOTIDE SEQUENCE</scope>
</reference>
<evidence type="ECO:0000313" key="4">
    <source>
        <dbReference type="EMBL" id="CAF4998096.1"/>
    </source>
</evidence>
<dbReference type="GO" id="GO:0005929">
    <property type="term" value="C:cilium"/>
    <property type="evidence" value="ECO:0007669"/>
    <property type="project" value="UniProtKB-ARBA"/>
</dbReference>
<dbReference type="EMBL" id="CAJOBP010109111">
    <property type="protein sequence ID" value="CAF4997318.1"/>
    <property type="molecule type" value="Genomic_DNA"/>
</dbReference>
<comment type="subcellular location">
    <subcellularLocation>
        <location evidence="1">Cytoplasm</location>
    </subcellularLocation>
</comment>
<name>A0A822AEZ8_9BILA</name>
<evidence type="ECO:0000313" key="5">
    <source>
        <dbReference type="Proteomes" id="UP000663873"/>
    </source>
</evidence>
<dbReference type="AlphaFoldDB" id="A0A822AEZ8"/>
<keyword evidence="2" id="KW-0963">Cytoplasm</keyword>
<evidence type="ECO:0000313" key="3">
    <source>
        <dbReference type="EMBL" id="CAF4997318.1"/>
    </source>
</evidence>
<dbReference type="InterPro" id="IPR048256">
    <property type="entry name" value="Tektin-like"/>
</dbReference>